<dbReference type="InterPro" id="IPR029033">
    <property type="entry name" value="His_PPase_superfam"/>
</dbReference>
<dbReference type="SMART" id="SM00855">
    <property type="entry name" value="PGAM"/>
    <property type="match status" value="1"/>
</dbReference>
<reference evidence="1 2" key="1">
    <citation type="journal article" date="2013" name="Front. Microbiol.">
        <title>The genome of the endophytic bacterium H. frisingense GSF30(T) identifies diverse strategies in the Herbaspirillum genus to interact with plants.</title>
        <authorList>
            <person name="Straub D."/>
            <person name="Rothballer M."/>
            <person name="Hartmann A."/>
            <person name="Ludewig U."/>
        </authorList>
    </citation>
    <scope>NUCLEOTIDE SEQUENCE [LARGE SCALE GENOMIC DNA]</scope>
    <source>
        <strain evidence="1 2">GSF30</strain>
    </source>
</reference>
<proteinExistence type="predicted"/>
<accession>A0AAI9I9P5</accession>
<dbReference type="SUPFAM" id="SSF53254">
    <property type="entry name" value="Phosphoglycerate mutase-like"/>
    <property type="match status" value="1"/>
</dbReference>
<dbReference type="AlphaFoldDB" id="A0AAI9I9P5"/>
<dbReference type="Proteomes" id="UP000006772">
    <property type="component" value="Unassembled WGS sequence"/>
</dbReference>
<name>A0AAI9I9P5_9BURK</name>
<dbReference type="InterPro" id="IPR013078">
    <property type="entry name" value="His_Pase_superF_clade-1"/>
</dbReference>
<dbReference type="Pfam" id="PF00300">
    <property type="entry name" value="His_Phos_1"/>
    <property type="match status" value="1"/>
</dbReference>
<protein>
    <submittedName>
        <fullName evidence="1">Phosphoglycerate mutase</fullName>
    </submittedName>
</protein>
<gene>
    <name evidence="1" type="ORF">HFRIS_024012</name>
</gene>
<evidence type="ECO:0000313" key="2">
    <source>
        <dbReference type="Proteomes" id="UP000006772"/>
    </source>
</evidence>
<dbReference type="Gene3D" id="3.40.50.1240">
    <property type="entry name" value="Phosphoglycerate mutase-like"/>
    <property type="match status" value="1"/>
</dbReference>
<sequence length="209" mass="23412">MDCLTMLLYLIRHPQPVLDQHTCYGRSDIAVAPEVQQQCLEQLLTQLPRDVPVFSSPLRRCAGLAQQLAVRLEQAGAVLERDLQEMDFGSWELRRWDDIPWAEVEAWNQDLLHHAPGGGETLPAMARRIWQALECLRARALPAAIVVCHAGSIRMLHACAQWRAEQGDMLAPEQQAYEDIALRAMAQRRQIGFGEVISLSLPAMSTPAA</sequence>
<dbReference type="EMBL" id="AEEC02000064">
    <property type="protein sequence ID" value="EOA02156.1"/>
    <property type="molecule type" value="Genomic_DNA"/>
</dbReference>
<organism evidence="1 2">
    <name type="scientific">Herbaspirillum frisingense GSF30</name>
    <dbReference type="NCBI Taxonomy" id="864073"/>
    <lineage>
        <taxon>Bacteria</taxon>
        <taxon>Pseudomonadati</taxon>
        <taxon>Pseudomonadota</taxon>
        <taxon>Betaproteobacteria</taxon>
        <taxon>Burkholderiales</taxon>
        <taxon>Oxalobacteraceae</taxon>
        <taxon>Herbaspirillum</taxon>
    </lineage>
</organism>
<comment type="caution">
    <text evidence="1">The sequence shown here is derived from an EMBL/GenBank/DDBJ whole genome shotgun (WGS) entry which is preliminary data.</text>
</comment>
<evidence type="ECO:0000313" key="1">
    <source>
        <dbReference type="EMBL" id="EOA02156.1"/>
    </source>
</evidence>